<dbReference type="GeneID" id="13397922"/>
<evidence type="ECO:0000313" key="3">
    <source>
        <dbReference type="Proteomes" id="UP000008062"/>
    </source>
</evidence>
<gene>
    <name evidence="2" type="ORF">MYCGRDRAFT_94423</name>
</gene>
<evidence type="ECO:0000256" key="1">
    <source>
        <dbReference type="SAM" id="MobiDB-lite"/>
    </source>
</evidence>
<proteinExistence type="predicted"/>
<dbReference type="AlphaFoldDB" id="F9XFM4"/>
<evidence type="ECO:0000313" key="2">
    <source>
        <dbReference type="EMBL" id="EGP86158.1"/>
    </source>
</evidence>
<feature type="region of interest" description="Disordered" evidence="1">
    <location>
        <begin position="1"/>
        <end position="73"/>
    </location>
</feature>
<dbReference type="RefSeq" id="XP_003851182.1">
    <property type="nucleotide sequence ID" value="XM_003851134.1"/>
</dbReference>
<dbReference type="HOGENOM" id="CLU_1939776_0_0_1"/>
<dbReference type="EMBL" id="CM001202">
    <property type="protein sequence ID" value="EGP86158.1"/>
    <property type="molecule type" value="Genomic_DNA"/>
</dbReference>
<dbReference type="Proteomes" id="UP000008062">
    <property type="component" value="Chromosome 7"/>
</dbReference>
<sequence length="130" mass="14927">MARLGESSSDDNLNTTKRAKDTTQPNSPTKQRPARVRRSTLPEDFDLEFEEEELQDELDTAETQTQEEPGLRERYATLNRKKDEGPPDHSINAFNLGAFFPEDAIYQHNDNPEDLRVRIELPNKPAVKEC</sequence>
<organism evidence="2 3">
    <name type="scientific">Zymoseptoria tritici (strain CBS 115943 / IPO323)</name>
    <name type="common">Speckled leaf blotch fungus</name>
    <name type="synonym">Septoria tritici</name>
    <dbReference type="NCBI Taxonomy" id="336722"/>
    <lineage>
        <taxon>Eukaryota</taxon>
        <taxon>Fungi</taxon>
        <taxon>Dikarya</taxon>
        <taxon>Ascomycota</taxon>
        <taxon>Pezizomycotina</taxon>
        <taxon>Dothideomycetes</taxon>
        <taxon>Dothideomycetidae</taxon>
        <taxon>Mycosphaerellales</taxon>
        <taxon>Mycosphaerellaceae</taxon>
        <taxon>Zymoseptoria</taxon>
    </lineage>
</organism>
<reference evidence="2 3" key="1">
    <citation type="journal article" date="2011" name="PLoS Genet.">
        <title>Finished genome of the fungal wheat pathogen Mycosphaerella graminicola reveals dispensome structure, chromosome plasticity, and stealth pathogenesis.</title>
        <authorList>
            <person name="Goodwin S.B."/>
            <person name="Ben M'barek S."/>
            <person name="Dhillon B."/>
            <person name="Wittenberg A.H.J."/>
            <person name="Crane C.F."/>
            <person name="Hane J.K."/>
            <person name="Foster A.J."/>
            <person name="Van der Lee T.A.J."/>
            <person name="Grimwood J."/>
            <person name="Aerts A."/>
            <person name="Antoniw J."/>
            <person name="Bailey A."/>
            <person name="Bluhm B."/>
            <person name="Bowler J."/>
            <person name="Bristow J."/>
            <person name="van der Burgt A."/>
            <person name="Canto-Canche B."/>
            <person name="Churchill A.C.L."/>
            <person name="Conde-Ferraez L."/>
            <person name="Cools H.J."/>
            <person name="Coutinho P.M."/>
            <person name="Csukai M."/>
            <person name="Dehal P."/>
            <person name="De Wit P."/>
            <person name="Donzelli B."/>
            <person name="van de Geest H.C."/>
            <person name="van Ham R.C.H.J."/>
            <person name="Hammond-Kosack K.E."/>
            <person name="Henrissat B."/>
            <person name="Kilian A."/>
            <person name="Kobayashi A.K."/>
            <person name="Koopmann E."/>
            <person name="Kourmpetis Y."/>
            <person name="Kuzniar A."/>
            <person name="Lindquist E."/>
            <person name="Lombard V."/>
            <person name="Maliepaard C."/>
            <person name="Martins N."/>
            <person name="Mehrabi R."/>
            <person name="Nap J.P.H."/>
            <person name="Ponomarenko A."/>
            <person name="Rudd J.J."/>
            <person name="Salamov A."/>
            <person name="Schmutz J."/>
            <person name="Schouten H.J."/>
            <person name="Shapiro H."/>
            <person name="Stergiopoulos I."/>
            <person name="Torriani S.F.F."/>
            <person name="Tu H."/>
            <person name="de Vries R.P."/>
            <person name="Waalwijk C."/>
            <person name="Ware S.B."/>
            <person name="Wiebenga A."/>
            <person name="Zwiers L.-H."/>
            <person name="Oliver R.P."/>
            <person name="Grigoriev I.V."/>
            <person name="Kema G.H.J."/>
        </authorList>
    </citation>
    <scope>NUCLEOTIDE SEQUENCE [LARGE SCALE GENOMIC DNA]</scope>
    <source>
        <strain evidence="3">CBS 115943 / IPO323</strain>
    </source>
</reference>
<feature type="compositionally biased region" description="Polar residues" evidence="1">
    <location>
        <begin position="1"/>
        <end position="30"/>
    </location>
</feature>
<accession>F9XFM4</accession>
<protein>
    <submittedName>
        <fullName evidence="2">Uncharacterized protein</fullName>
    </submittedName>
</protein>
<name>F9XFM4_ZYMTI</name>
<keyword evidence="3" id="KW-1185">Reference proteome</keyword>
<feature type="compositionally biased region" description="Acidic residues" evidence="1">
    <location>
        <begin position="43"/>
        <end position="60"/>
    </location>
</feature>
<dbReference type="KEGG" id="ztr:MYCGRDRAFT_94423"/>
<dbReference type="InParanoid" id="F9XFM4"/>